<dbReference type="AlphaFoldDB" id="A0A1E5P2R3"/>
<dbReference type="PANTHER" id="PTHR31321">
    <property type="entry name" value="ACYL-COA THIOESTER HYDROLASE YBHC-RELATED"/>
    <property type="match status" value="1"/>
</dbReference>
<sequence length="379" mass="40336">MPPPHPTRRTALLAAASIGLGAALPLAGAGPASAAPRPFGPYGSPARRLGPRTRYVDPYGRGDHTTVSAAVGATTGDGWTLVLAPATYRETVTVPADRTGLTFLGASSDPRDTVIVYDNAAGTLKPDGTPYGTGGSATTLVQADGFTARRITFANDWLRAEHPDITSGTQAVAIRVLGDRGAFHGCRFLGHQDTLYADTRSLGVTARQYYTHCHIEGDVDFVFGRATAVFDHCRFHTLDRDVGFTPYGFVFAPSTARTTALGYLATRCRVTSAAPDRAYKLARPWVPSSDPAAHPSLVVRDTWLGPGVDAGAPYANMRDAHPWQDQRFAEYRNTGPGARVTVPAERPQLTAEAARAHTRDTYLGDWAPAPTGRLRPAGG</sequence>
<feature type="domain" description="Pectinesterase catalytic" evidence="7">
    <location>
        <begin position="58"/>
        <end position="363"/>
    </location>
</feature>
<dbReference type="Pfam" id="PF01095">
    <property type="entry name" value="Pectinesterase"/>
    <property type="match status" value="1"/>
</dbReference>
<feature type="signal peptide" evidence="5">
    <location>
        <begin position="1"/>
        <end position="34"/>
    </location>
</feature>
<accession>A0A1E5P2R3</accession>
<dbReference type="InterPro" id="IPR000070">
    <property type="entry name" value="Pectinesterase_cat"/>
</dbReference>
<dbReference type="PANTHER" id="PTHR31321:SF57">
    <property type="entry name" value="PECTINESTERASE 53-RELATED"/>
    <property type="match status" value="1"/>
</dbReference>
<evidence type="ECO:0000313" key="9">
    <source>
        <dbReference type="Proteomes" id="UP000095759"/>
    </source>
</evidence>
<gene>
    <name evidence="8" type="ORF">AS594_04350</name>
</gene>
<name>A0A1E5P2R3_9ACTN</name>
<dbReference type="STRING" id="285458.BGM19_32425"/>
<feature type="chain" id="PRO_5009028068" description="Pectinesterase" evidence="5">
    <location>
        <begin position="35"/>
        <end position="379"/>
    </location>
</feature>
<dbReference type="GO" id="GO:0030599">
    <property type="term" value="F:pectinesterase activity"/>
    <property type="evidence" value="ECO:0007669"/>
    <property type="project" value="UniProtKB-UniRule"/>
</dbReference>
<comment type="caution">
    <text evidence="8">The sequence shown here is derived from an EMBL/GenBank/DDBJ whole genome shotgun (WGS) entry which is preliminary data.</text>
</comment>
<dbReference type="GO" id="GO:0045490">
    <property type="term" value="P:pectin catabolic process"/>
    <property type="evidence" value="ECO:0007669"/>
    <property type="project" value="UniProtKB-UniRule"/>
</dbReference>
<evidence type="ECO:0000256" key="1">
    <source>
        <dbReference type="ARBA" id="ARBA00008891"/>
    </source>
</evidence>
<dbReference type="EMBL" id="MEHJ01000001">
    <property type="protein sequence ID" value="OEJ23825.1"/>
    <property type="molecule type" value="Genomic_DNA"/>
</dbReference>
<evidence type="ECO:0000256" key="3">
    <source>
        <dbReference type="ARBA" id="ARBA00023085"/>
    </source>
</evidence>
<dbReference type="InterPro" id="IPR006311">
    <property type="entry name" value="TAT_signal"/>
</dbReference>
<comment type="pathway">
    <text evidence="5">Glycan metabolism; pectin degradation; 2-dehydro-3-deoxy-D-gluconate from pectin: step 1/5.</text>
</comment>
<dbReference type="SUPFAM" id="SSF51126">
    <property type="entry name" value="Pectin lyase-like"/>
    <property type="match status" value="1"/>
</dbReference>
<keyword evidence="5" id="KW-0732">Signal</keyword>
<keyword evidence="9" id="KW-1185">Reference proteome</keyword>
<dbReference type="RefSeq" id="WP_069925748.1">
    <property type="nucleotide sequence ID" value="NZ_MEHI01000001.1"/>
</dbReference>
<dbReference type="InterPro" id="IPR012334">
    <property type="entry name" value="Pectin_lyas_fold"/>
</dbReference>
<evidence type="ECO:0000256" key="2">
    <source>
        <dbReference type="ARBA" id="ARBA00022801"/>
    </source>
</evidence>
<evidence type="ECO:0000256" key="5">
    <source>
        <dbReference type="RuleBase" id="RU000589"/>
    </source>
</evidence>
<keyword evidence="3 5" id="KW-0063">Aspartyl esterase</keyword>
<dbReference type="UniPathway" id="UPA00545">
    <property type="reaction ID" value="UER00823"/>
</dbReference>
<comment type="catalytic activity">
    <reaction evidence="5">
        <text>[(1-&gt;4)-alpha-D-galacturonosyl methyl ester](n) + n H2O = [(1-&gt;4)-alpha-D-galacturonosyl](n) + n methanol + n H(+)</text>
        <dbReference type="Rhea" id="RHEA:22380"/>
        <dbReference type="Rhea" id="RHEA-COMP:14570"/>
        <dbReference type="Rhea" id="RHEA-COMP:14573"/>
        <dbReference type="ChEBI" id="CHEBI:15377"/>
        <dbReference type="ChEBI" id="CHEBI:15378"/>
        <dbReference type="ChEBI" id="CHEBI:17790"/>
        <dbReference type="ChEBI" id="CHEBI:140522"/>
        <dbReference type="ChEBI" id="CHEBI:140523"/>
        <dbReference type="EC" id="3.1.1.11"/>
    </reaction>
</comment>
<dbReference type="InterPro" id="IPR033131">
    <property type="entry name" value="Pectinesterase_Asp_AS"/>
</dbReference>
<proteinExistence type="inferred from homology"/>
<feature type="region of interest" description="Disordered" evidence="6">
    <location>
        <begin position="33"/>
        <end position="62"/>
    </location>
</feature>
<evidence type="ECO:0000313" key="8">
    <source>
        <dbReference type="EMBL" id="OEJ23825.1"/>
    </source>
</evidence>
<dbReference type="EC" id="3.1.1.11" evidence="5"/>
<dbReference type="InterPro" id="IPR011050">
    <property type="entry name" value="Pectin_lyase_fold/virulence"/>
</dbReference>
<dbReference type="OrthoDB" id="112037at2"/>
<feature type="active site" evidence="4">
    <location>
        <position position="220"/>
    </location>
</feature>
<reference evidence="8 9" key="1">
    <citation type="submission" date="2016-08" db="EMBL/GenBank/DDBJ databases">
        <title>Complete genome sequence of Streptomyces agglomeratus strain 6-3-2, a novel anti-MRSA actinomycete isolated from Wuli of Tebit, China.</title>
        <authorList>
            <person name="Chen X."/>
        </authorList>
    </citation>
    <scope>NUCLEOTIDE SEQUENCE [LARGE SCALE GENOMIC DNA]</scope>
    <source>
        <strain evidence="8 9">6-3-2</strain>
    </source>
</reference>
<dbReference type="GO" id="GO:0009279">
    <property type="term" value="C:cell outer membrane"/>
    <property type="evidence" value="ECO:0007669"/>
    <property type="project" value="TreeGrafter"/>
</dbReference>
<evidence type="ECO:0000256" key="6">
    <source>
        <dbReference type="SAM" id="MobiDB-lite"/>
    </source>
</evidence>
<evidence type="ECO:0000259" key="7">
    <source>
        <dbReference type="Pfam" id="PF01095"/>
    </source>
</evidence>
<dbReference type="PROSITE" id="PS00503">
    <property type="entry name" value="PECTINESTERASE_2"/>
    <property type="match status" value="1"/>
</dbReference>
<keyword evidence="2 5" id="KW-0378">Hydrolase</keyword>
<dbReference type="GO" id="GO:0042545">
    <property type="term" value="P:cell wall modification"/>
    <property type="evidence" value="ECO:0007669"/>
    <property type="project" value="UniProtKB-UniRule"/>
</dbReference>
<dbReference type="PROSITE" id="PS51318">
    <property type="entry name" value="TAT"/>
    <property type="match status" value="1"/>
</dbReference>
<organism evidence="8 9">
    <name type="scientific">Streptomyces agglomeratus</name>
    <dbReference type="NCBI Taxonomy" id="285458"/>
    <lineage>
        <taxon>Bacteria</taxon>
        <taxon>Bacillati</taxon>
        <taxon>Actinomycetota</taxon>
        <taxon>Actinomycetes</taxon>
        <taxon>Kitasatosporales</taxon>
        <taxon>Streptomycetaceae</taxon>
        <taxon>Streptomyces</taxon>
    </lineage>
</organism>
<protein>
    <recommendedName>
        <fullName evidence="5">Pectinesterase</fullName>
        <ecNumber evidence="5">3.1.1.11</ecNumber>
    </recommendedName>
</protein>
<dbReference type="Gene3D" id="2.160.20.10">
    <property type="entry name" value="Single-stranded right-handed beta-helix, Pectin lyase-like"/>
    <property type="match status" value="1"/>
</dbReference>
<dbReference type="Proteomes" id="UP000095759">
    <property type="component" value="Unassembled WGS sequence"/>
</dbReference>
<evidence type="ECO:0000256" key="4">
    <source>
        <dbReference type="PROSITE-ProRule" id="PRU10040"/>
    </source>
</evidence>
<comment type="similarity">
    <text evidence="1">Belongs to the pectinesterase family.</text>
</comment>